<comment type="caution">
    <text evidence="1">The sequence shown here is derived from an EMBL/GenBank/DDBJ whole genome shotgun (WGS) entry which is preliminary data.</text>
</comment>
<evidence type="ECO:0008006" key="3">
    <source>
        <dbReference type="Google" id="ProtNLM"/>
    </source>
</evidence>
<reference evidence="1 2" key="1">
    <citation type="submission" date="2017-06" db="EMBL/GenBank/DDBJ databases">
        <title>Draft genome sequence of the halophilic bacterium Marinobacter vinifirmus FB1.</title>
        <authorList>
            <person name="Stepanov V.G."/>
            <person name="Roberts D.J."/>
            <person name="Fox G.E."/>
        </authorList>
    </citation>
    <scope>NUCLEOTIDE SEQUENCE [LARGE SCALE GENOMIC DNA]</scope>
    <source>
        <strain evidence="1 2">FB1</strain>
    </source>
</reference>
<proteinExistence type="predicted"/>
<dbReference type="Proteomes" id="UP000216984">
    <property type="component" value="Unassembled WGS sequence"/>
</dbReference>
<dbReference type="InterPro" id="IPR010633">
    <property type="entry name" value="Phage_lambda_GpZ"/>
</dbReference>
<keyword evidence="2" id="KW-1185">Reference proteome</keyword>
<evidence type="ECO:0000313" key="2">
    <source>
        <dbReference type="Proteomes" id="UP000216984"/>
    </source>
</evidence>
<dbReference type="RefSeq" id="WP_094625471.1">
    <property type="nucleotide sequence ID" value="NZ_NEFY01000009.1"/>
</dbReference>
<evidence type="ECO:0000313" key="1">
    <source>
        <dbReference type="EMBL" id="OZC35630.1"/>
    </source>
</evidence>
<dbReference type="AlphaFoldDB" id="A0A7Z1DVK3"/>
<protein>
    <recommendedName>
        <fullName evidence="3">Prophage minor tail protein Z (GPZ)</fullName>
    </recommendedName>
</protein>
<name>A0A7Z1DVK3_9GAMM</name>
<dbReference type="Pfam" id="PF06763">
    <property type="entry name" value="Minor_tail_Z"/>
    <property type="match status" value="1"/>
</dbReference>
<organism evidence="1 2">
    <name type="scientific">Marinobacter vinifirmus</name>
    <dbReference type="NCBI Taxonomy" id="355591"/>
    <lineage>
        <taxon>Bacteria</taxon>
        <taxon>Pseudomonadati</taxon>
        <taxon>Pseudomonadota</taxon>
        <taxon>Gammaproteobacteria</taxon>
        <taxon>Pseudomonadales</taxon>
        <taxon>Marinobacteraceae</taxon>
        <taxon>Marinobacter</taxon>
    </lineage>
</organism>
<sequence length="204" mass="22623">MKVEVDKASVDKVKMLMAGLTTGTPKALSRSLNATAAKGKTESSKAIRQQVNLSAAYIRDKLEIRKATVRNMTARIITPSRGLLLSYYLYGVNAVNPDTGRASYGSLLKYKKGYFSVANLDQPLKVKIKPNAPPLKLGPEWFIIPKLKNSNLPALAKRKDGKLKLYGPSLSQVFTDVKDELSESLAEYQVEQFNKKLDDILRGY</sequence>
<gene>
    <name evidence="1" type="ORF">B9Q17_00860</name>
</gene>
<accession>A0A7Z1DVK3</accession>
<dbReference type="EMBL" id="NEFY01000009">
    <property type="protein sequence ID" value="OZC35630.1"/>
    <property type="molecule type" value="Genomic_DNA"/>
</dbReference>